<organism evidence="1 2">
    <name type="scientific">Pluteus cervinus</name>
    <dbReference type="NCBI Taxonomy" id="181527"/>
    <lineage>
        <taxon>Eukaryota</taxon>
        <taxon>Fungi</taxon>
        <taxon>Dikarya</taxon>
        <taxon>Basidiomycota</taxon>
        <taxon>Agaricomycotina</taxon>
        <taxon>Agaricomycetes</taxon>
        <taxon>Agaricomycetidae</taxon>
        <taxon>Agaricales</taxon>
        <taxon>Pluteineae</taxon>
        <taxon>Pluteaceae</taxon>
        <taxon>Pluteus</taxon>
    </lineage>
</organism>
<dbReference type="EMBL" id="ML209673">
    <property type="protein sequence ID" value="TFK58076.1"/>
    <property type="molecule type" value="Genomic_DNA"/>
</dbReference>
<accession>A0ACD2ZXU2</accession>
<sequence>MSFDIQTPRFGPEIERQIFTQAAYASVYTASRLVLVADHVREWVEPILYRIVAIHEKFFWPPIESLDPSYPQALISTLRKHGRHVRHLLLNDTPTFPQEINSCLELCPDVVDLALLMDDTRISTIHLCARMKLKKLSIKLGNCLAEVDWESAAGIANHRSAVGRDFRGRMKMRTRLYSCLHFDRRVSKNTHSGV</sequence>
<keyword evidence="2" id="KW-1185">Reference proteome</keyword>
<protein>
    <submittedName>
        <fullName evidence="1">Uncharacterized protein</fullName>
    </submittedName>
</protein>
<name>A0ACD2ZXU2_9AGAR</name>
<proteinExistence type="predicted"/>
<gene>
    <name evidence="1" type="ORF">BDN72DRAFT_907110</name>
</gene>
<evidence type="ECO:0000313" key="2">
    <source>
        <dbReference type="Proteomes" id="UP000308600"/>
    </source>
</evidence>
<dbReference type="Proteomes" id="UP000308600">
    <property type="component" value="Unassembled WGS sequence"/>
</dbReference>
<evidence type="ECO:0000313" key="1">
    <source>
        <dbReference type="EMBL" id="TFK58076.1"/>
    </source>
</evidence>
<reference evidence="1 2" key="1">
    <citation type="journal article" date="2019" name="Nat. Ecol. Evol.">
        <title>Megaphylogeny resolves global patterns of mushroom evolution.</title>
        <authorList>
            <person name="Varga T."/>
            <person name="Krizsan K."/>
            <person name="Foldi C."/>
            <person name="Dima B."/>
            <person name="Sanchez-Garcia M."/>
            <person name="Sanchez-Ramirez S."/>
            <person name="Szollosi G.J."/>
            <person name="Szarkandi J.G."/>
            <person name="Papp V."/>
            <person name="Albert L."/>
            <person name="Andreopoulos W."/>
            <person name="Angelini C."/>
            <person name="Antonin V."/>
            <person name="Barry K.W."/>
            <person name="Bougher N.L."/>
            <person name="Buchanan P."/>
            <person name="Buyck B."/>
            <person name="Bense V."/>
            <person name="Catcheside P."/>
            <person name="Chovatia M."/>
            <person name="Cooper J."/>
            <person name="Damon W."/>
            <person name="Desjardin D."/>
            <person name="Finy P."/>
            <person name="Geml J."/>
            <person name="Haridas S."/>
            <person name="Hughes K."/>
            <person name="Justo A."/>
            <person name="Karasinski D."/>
            <person name="Kautmanova I."/>
            <person name="Kiss B."/>
            <person name="Kocsube S."/>
            <person name="Kotiranta H."/>
            <person name="LaButti K.M."/>
            <person name="Lechner B.E."/>
            <person name="Liimatainen K."/>
            <person name="Lipzen A."/>
            <person name="Lukacs Z."/>
            <person name="Mihaltcheva S."/>
            <person name="Morgado L.N."/>
            <person name="Niskanen T."/>
            <person name="Noordeloos M.E."/>
            <person name="Ohm R.A."/>
            <person name="Ortiz-Santana B."/>
            <person name="Ovrebo C."/>
            <person name="Racz N."/>
            <person name="Riley R."/>
            <person name="Savchenko A."/>
            <person name="Shiryaev A."/>
            <person name="Soop K."/>
            <person name="Spirin V."/>
            <person name="Szebenyi C."/>
            <person name="Tomsovsky M."/>
            <person name="Tulloss R.E."/>
            <person name="Uehling J."/>
            <person name="Grigoriev I.V."/>
            <person name="Vagvolgyi C."/>
            <person name="Papp T."/>
            <person name="Martin F.M."/>
            <person name="Miettinen O."/>
            <person name="Hibbett D.S."/>
            <person name="Nagy L.G."/>
        </authorList>
    </citation>
    <scope>NUCLEOTIDE SEQUENCE [LARGE SCALE GENOMIC DNA]</scope>
    <source>
        <strain evidence="1 2">NL-1719</strain>
    </source>
</reference>